<dbReference type="InterPro" id="IPR014716">
    <property type="entry name" value="Fibrinogen_a/b/g_C_1"/>
</dbReference>
<dbReference type="AlphaFoldDB" id="A0A2G8LHK6"/>
<dbReference type="InterPro" id="IPR036056">
    <property type="entry name" value="Fibrinogen-like_C"/>
</dbReference>
<dbReference type="Pfam" id="PF00147">
    <property type="entry name" value="Fibrinogen_C"/>
    <property type="match status" value="1"/>
</dbReference>
<evidence type="ECO:0000313" key="6">
    <source>
        <dbReference type="EMBL" id="PIK59702.1"/>
    </source>
</evidence>
<keyword evidence="7" id="KW-1185">Reference proteome</keyword>
<evidence type="ECO:0000256" key="1">
    <source>
        <dbReference type="ARBA" id="ARBA00004613"/>
    </source>
</evidence>
<dbReference type="EMBL" id="MRZV01000075">
    <property type="protein sequence ID" value="PIK59702.1"/>
    <property type="molecule type" value="Genomic_DNA"/>
</dbReference>
<accession>A0A2G8LHK6</accession>
<dbReference type="GO" id="GO:0005577">
    <property type="term" value="C:fibrinogen complex"/>
    <property type="evidence" value="ECO:0007669"/>
    <property type="project" value="TreeGrafter"/>
</dbReference>
<sequence length="174" mass="20535">MRFEIVEAISEQLPLNRNRRSTDNEMSYFYYQSGKYPRDCQEVFDQCEGDSLDSGVYLIQPVGAKEPFEVLCNNSIDEGRWTVLQRRMDGSIDFYRYWDEYKNGFGFLNTEFWLGNDKIALLTNQKDYELRIDITDRHGSSYFAKYNLFRISDEQSKYRLVNIDGYDSTSSVGM</sequence>
<dbReference type="OrthoDB" id="7735550at2759"/>
<keyword evidence="3" id="KW-1015">Disulfide bond</keyword>
<evidence type="ECO:0000259" key="5">
    <source>
        <dbReference type="PROSITE" id="PS51406"/>
    </source>
</evidence>
<dbReference type="GO" id="GO:0005201">
    <property type="term" value="F:extracellular matrix structural constituent"/>
    <property type="evidence" value="ECO:0007669"/>
    <property type="project" value="TreeGrafter"/>
</dbReference>
<dbReference type="STRING" id="307972.A0A2G8LHK6"/>
<evidence type="ECO:0000313" key="7">
    <source>
        <dbReference type="Proteomes" id="UP000230750"/>
    </source>
</evidence>
<dbReference type="GO" id="GO:0030674">
    <property type="term" value="F:protein-macromolecule adaptor activity"/>
    <property type="evidence" value="ECO:0007669"/>
    <property type="project" value="TreeGrafter"/>
</dbReference>
<comment type="caution">
    <text evidence="6">The sequence shown here is derived from an EMBL/GenBank/DDBJ whole genome shotgun (WGS) entry which is preliminary data.</text>
</comment>
<evidence type="ECO:0000256" key="2">
    <source>
        <dbReference type="ARBA" id="ARBA00022525"/>
    </source>
</evidence>
<dbReference type="PROSITE" id="PS51406">
    <property type="entry name" value="FIBRINOGEN_C_2"/>
    <property type="match status" value="1"/>
</dbReference>
<dbReference type="PANTHER" id="PTHR47221">
    <property type="entry name" value="FIBRINOGEN ALPHA CHAIN"/>
    <property type="match status" value="1"/>
</dbReference>
<feature type="domain" description="Fibrinogen C-terminal" evidence="5">
    <location>
        <begin position="31"/>
        <end position="174"/>
    </location>
</feature>
<dbReference type="InterPro" id="IPR002181">
    <property type="entry name" value="Fibrinogen_a/b/g_C_dom"/>
</dbReference>
<evidence type="ECO:0000256" key="4">
    <source>
        <dbReference type="ARBA" id="ARBA00023180"/>
    </source>
</evidence>
<dbReference type="SMART" id="SM00186">
    <property type="entry name" value="FBG"/>
    <property type="match status" value="1"/>
</dbReference>
<evidence type="ECO:0000256" key="3">
    <source>
        <dbReference type="ARBA" id="ARBA00023157"/>
    </source>
</evidence>
<dbReference type="GO" id="GO:0034116">
    <property type="term" value="P:positive regulation of heterotypic cell-cell adhesion"/>
    <property type="evidence" value="ECO:0007669"/>
    <property type="project" value="TreeGrafter"/>
</dbReference>
<dbReference type="Proteomes" id="UP000230750">
    <property type="component" value="Unassembled WGS sequence"/>
</dbReference>
<protein>
    <submittedName>
        <fullName evidence="6">Fibrinogen-like protein A</fullName>
    </submittedName>
</protein>
<keyword evidence="2" id="KW-0964">Secreted</keyword>
<proteinExistence type="predicted"/>
<dbReference type="SUPFAM" id="SSF56496">
    <property type="entry name" value="Fibrinogen C-terminal domain-like"/>
    <property type="match status" value="1"/>
</dbReference>
<organism evidence="6 7">
    <name type="scientific">Stichopus japonicus</name>
    <name type="common">Sea cucumber</name>
    <dbReference type="NCBI Taxonomy" id="307972"/>
    <lineage>
        <taxon>Eukaryota</taxon>
        <taxon>Metazoa</taxon>
        <taxon>Echinodermata</taxon>
        <taxon>Eleutherozoa</taxon>
        <taxon>Echinozoa</taxon>
        <taxon>Holothuroidea</taxon>
        <taxon>Aspidochirotacea</taxon>
        <taxon>Aspidochirotida</taxon>
        <taxon>Stichopodidae</taxon>
        <taxon>Apostichopus</taxon>
    </lineage>
</organism>
<name>A0A2G8LHK6_STIJA</name>
<dbReference type="PANTHER" id="PTHR47221:SF5">
    <property type="entry name" value="FIBRINOGEN C-TERMINAL DOMAIN-CONTAINING PROTEIN"/>
    <property type="match status" value="1"/>
</dbReference>
<keyword evidence="4" id="KW-0325">Glycoprotein</keyword>
<reference evidence="6 7" key="1">
    <citation type="journal article" date="2017" name="PLoS Biol.">
        <title>The sea cucumber genome provides insights into morphological evolution and visceral regeneration.</title>
        <authorList>
            <person name="Zhang X."/>
            <person name="Sun L."/>
            <person name="Yuan J."/>
            <person name="Sun Y."/>
            <person name="Gao Y."/>
            <person name="Zhang L."/>
            <person name="Li S."/>
            <person name="Dai H."/>
            <person name="Hamel J.F."/>
            <person name="Liu C."/>
            <person name="Yu Y."/>
            <person name="Liu S."/>
            <person name="Lin W."/>
            <person name="Guo K."/>
            <person name="Jin S."/>
            <person name="Xu P."/>
            <person name="Storey K.B."/>
            <person name="Huan P."/>
            <person name="Zhang T."/>
            <person name="Zhou Y."/>
            <person name="Zhang J."/>
            <person name="Lin C."/>
            <person name="Li X."/>
            <person name="Xing L."/>
            <person name="Huo D."/>
            <person name="Sun M."/>
            <person name="Wang L."/>
            <person name="Mercier A."/>
            <person name="Li F."/>
            <person name="Yang H."/>
            <person name="Xiang J."/>
        </authorList>
    </citation>
    <scope>NUCLEOTIDE SEQUENCE [LARGE SCALE GENOMIC DNA]</scope>
    <source>
        <strain evidence="6">Shaxun</strain>
        <tissue evidence="6">Muscle</tissue>
    </source>
</reference>
<dbReference type="InterPro" id="IPR037579">
    <property type="entry name" value="FIB_ANG-like"/>
</dbReference>
<comment type="subcellular location">
    <subcellularLocation>
        <location evidence="1">Secreted</location>
    </subcellularLocation>
</comment>
<gene>
    <name evidence="6" type="ORF">BSL78_03364</name>
</gene>
<dbReference type="Gene3D" id="3.90.215.10">
    <property type="entry name" value="Gamma Fibrinogen, chain A, domain 1"/>
    <property type="match status" value="1"/>
</dbReference>